<dbReference type="Proteomes" id="UP001317870">
    <property type="component" value="Chromosome"/>
</dbReference>
<sequence length="90" mass="9755">MKLMHNTRKRVTVRRVVASALIGGSVFTAAAVASPEPFVTTTADRYSHNPADKRGSGVGERSRSSNHGGYRGRNERPCQYTPEGYCTGGR</sequence>
<feature type="region of interest" description="Disordered" evidence="1">
    <location>
        <begin position="41"/>
        <end position="90"/>
    </location>
</feature>
<feature type="compositionally biased region" description="Basic and acidic residues" evidence="1">
    <location>
        <begin position="45"/>
        <end position="63"/>
    </location>
</feature>
<evidence type="ECO:0000256" key="2">
    <source>
        <dbReference type="SAM" id="SignalP"/>
    </source>
</evidence>
<organism evidence="3 4">
    <name type="scientific">Nocardia sputorum</name>
    <dbReference type="NCBI Taxonomy" id="2984338"/>
    <lineage>
        <taxon>Bacteria</taxon>
        <taxon>Bacillati</taxon>
        <taxon>Actinomycetota</taxon>
        <taxon>Actinomycetes</taxon>
        <taxon>Mycobacteriales</taxon>
        <taxon>Nocardiaceae</taxon>
        <taxon>Nocardia</taxon>
    </lineage>
</organism>
<keyword evidence="4" id="KW-1185">Reference proteome</keyword>
<feature type="signal peptide" evidence="2">
    <location>
        <begin position="1"/>
        <end position="30"/>
    </location>
</feature>
<feature type="chain" id="PRO_5045431901" description="DUF3761 domain-containing protein" evidence="2">
    <location>
        <begin position="31"/>
        <end position="90"/>
    </location>
</feature>
<dbReference type="EMBL" id="AP026978">
    <property type="protein sequence ID" value="BDU00786.1"/>
    <property type="molecule type" value="Genomic_DNA"/>
</dbReference>
<evidence type="ECO:0008006" key="5">
    <source>
        <dbReference type="Google" id="ProtNLM"/>
    </source>
</evidence>
<evidence type="ECO:0000313" key="3">
    <source>
        <dbReference type="EMBL" id="BDU00786.1"/>
    </source>
</evidence>
<reference evidence="3 4" key="1">
    <citation type="submission" date="2022-11" db="EMBL/GenBank/DDBJ databases">
        <title>Genome Sequencing of Nocardia sp. ON39_IFM12276 and assembly.</title>
        <authorList>
            <person name="Shimojima M."/>
            <person name="Toyokawa M."/>
            <person name="Uesaka K."/>
        </authorList>
    </citation>
    <scope>NUCLEOTIDE SEQUENCE [LARGE SCALE GENOMIC DNA]</scope>
    <source>
        <strain evidence="3 4">IFM 12276</strain>
    </source>
</reference>
<accession>A0ABN6U6Z6</accession>
<gene>
    <name evidence="3" type="ORF">IFM12276_38140</name>
</gene>
<evidence type="ECO:0000256" key="1">
    <source>
        <dbReference type="SAM" id="MobiDB-lite"/>
    </source>
</evidence>
<keyword evidence="2" id="KW-0732">Signal</keyword>
<protein>
    <recommendedName>
        <fullName evidence="5">DUF3761 domain-containing protein</fullName>
    </recommendedName>
</protein>
<proteinExistence type="predicted"/>
<evidence type="ECO:0000313" key="4">
    <source>
        <dbReference type="Proteomes" id="UP001317870"/>
    </source>
</evidence>
<name>A0ABN6U6Z6_9NOCA</name>